<dbReference type="Gene3D" id="3.90.1150.10">
    <property type="entry name" value="Aspartate Aminotransferase, domain 1"/>
    <property type="match status" value="1"/>
</dbReference>
<comment type="similarity">
    <text evidence="4">Belongs to the group II decarboxylase family. Sphingosine-1-phosphate lyase subfamily.</text>
</comment>
<dbReference type="EC" id="4.1.2.27" evidence="5"/>
<reference evidence="9" key="1">
    <citation type="journal article" date="2013" name="Genetics">
        <title>The draft genome and transcriptome of Panagrellus redivivus are shaped by the harsh demands of a free-living lifestyle.</title>
        <authorList>
            <person name="Srinivasan J."/>
            <person name="Dillman A.R."/>
            <person name="Macchietto M.G."/>
            <person name="Heikkinen L."/>
            <person name="Lakso M."/>
            <person name="Fracchia K.M."/>
            <person name="Antoshechkin I."/>
            <person name="Mortazavi A."/>
            <person name="Wong G."/>
            <person name="Sternberg P.W."/>
        </authorList>
    </citation>
    <scope>NUCLEOTIDE SEQUENCE [LARGE SCALE GENOMIC DNA]</scope>
    <source>
        <strain evidence="9">MT8872</strain>
    </source>
</reference>
<evidence type="ECO:0000256" key="8">
    <source>
        <dbReference type="RuleBase" id="RU000382"/>
    </source>
</evidence>
<evidence type="ECO:0000256" key="6">
    <source>
        <dbReference type="ARBA" id="ARBA00042568"/>
    </source>
</evidence>
<evidence type="ECO:0000256" key="7">
    <source>
        <dbReference type="PIRSR" id="PIRSR602129-50"/>
    </source>
</evidence>
<dbReference type="InterPro" id="IPR015424">
    <property type="entry name" value="PyrdxlP-dep_Trfase"/>
</dbReference>
<evidence type="ECO:0000256" key="5">
    <source>
        <dbReference type="ARBA" id="ARBA00038965"/>
    </source>
</evidence>
<accession>A0A7E4WBK1</accession>
<dbReference type="Pfam" id="PF00282">
    <property type="entry name" value="Pyridoxal_deC"/>
    <property type="match status" value="1"/>
</dbReference>
<dbReference type="GO" id="GO:0019752">
    <property type="term" value="P:carboxylic acid metabolic process"/>
    <property type="evidence" value="ECO:0007669"/>
    <property type="project" value="InterPro"/>
</dbReference>
<sequence>MDVDGSPYRVVLHTIDNWRLFFNNNFDHLEPWQVVLYTLSWVFAIQWCRKILKYEDDLNLRKTFHALLLNIPVIRKSYEENKDKVLKKLDEKLLKFDTRKEFYKFLPDRGLLPSDIIGEAADYRAMSDLLFERRRMNASDFSDEAQSNLQYEIFKLFAYSNANFPDVFPACRKMEAEIVRMLCSLYHGGVKSTGAFTTSTTESIVLAIKAYRNRAFKIGIRKPEIIVCENGNIAYWEAAKLLGIRVVKVPVNHKFESDIGSIKRAISSETCLIVASAPSPVYGTIDAIDSICKLGIRYGVPVHVEASYGGFLLPFMEQCDFPTPPFDFRLTGVYSISLDLDKYGCCPVGASAVLYRDSELFDYHCYSETDWPGGIYVNSTLNENRPGSLIALTWATLLAHGRHGFVEKTQQILDTAHAFEDKIKEEFEDNFQVLGKPAMSVITFTTTHNSKLNIYEVADHMNEQGWNLGLLQNPDALKICIAWNQTKEGVVDEFVSDLKNIVSKLEASSGEKPYEKHVAIYGLSSAVPDYGLNDVLPKLYTDVYYSTPSQPVRSMRTLSIEGRKISQLQNYARSRLASVSVPTSGHQPLLPPSEE</sequence>
<dbReference type="InterPro" id="IPR050477">
    <property type="entry name" value="GrpII_AminoAcid_Decarb"/>
</dbReference>
<proteinExistence type="inferred from homology"/>
<comment type="cofactor">
    <cofactor evidence="1 7 8">
        <name>pyridoxal 5'-phosphate</name>
        <dbReference type="ChEBI" id="CHEBI:597326"/>
    </cofactor>
</comment>
<dbReference type="PANTHER" id="PTHR42735">
    <property type="match status" value="1"/>
</dbReference>
<dbReference type="Gene3D" id="3.40.640.10">
    <property type="entry name" value="Type I PLP-dependent aspartate aminotransferase-like (Major domain)"/>
    <property type="match status" value="1"/>
</dbReference>
<dbReference type="Gene3D" id="6.10.140.2150">
    <property type="match status" value="1"/>
</dbReference>
<organism evidence="9 10">
    <name type="scientific">Panagrellus redivivus</name>
    <name type="common">Microworm</name>
    <dbReference type="NCBI Taxonomy" id="6233"/>
    <lineage>
        <taxon>Eukaryota</taxon>
        <taxon>Metazoa</taxon>
        <taxon>Ecdysozoa</taxon>
        <taxon>Nematoda</taxon>
        <taxon>Chromadorea</taxon>
        <taxon>Rhabditida</taxon>
        <taxon>Tylenchina</taxon>
        <taxon>Panagrolaimomorpha</taxon>
        <taxon>Panagrolaimoidea</taxon>
        <taxon>Panagrolaimidae</taxon>
        <taxon>Panagrellus</taxon>
    </lineage>
</organism>
<feature type="modified residue" description="N6-(pyridoxal phosphate)lysine" evidence="7">
    <location>
        <position position="342"/>
    </location>
</feature>
<evidence type="ECO:0000256" key="1">
    <source>
        <dbReference type="ARBA" id="ARBA00001933"/>
    </source>
</evidence>
<dbReference type="InterPro" id="IPR021115">
    <property type="entry name" value="Pyridoxal-P_BS"/>
</dbReference>
<dbReference type="GO" id="GO:0005783">
    <property type="term" value="C:endoplasmic reticulum"/>
    <property type="evidence" value="ECO:0007669"/>
    <property type="project" value="TreeGrafter"/>
</dbReference>
<dbReference type="SUPFAM" id="SSF53383">
    <property type="entry name" value="PLP-dependent transferases"/>
    <property type="match status" value="1"/>
</dbReference>
<evidence type="ECO:0000256" key="3">
    <source>
        <dbReference type="ARBA" id="ARBA00023239"/>
    </source>
</evidence>
<dbReference type="InterPro" id="IPR015422">
    <property type="entry name" value="PyrdxlP-dep_Trfase_small"/>
</dbReference>
<evidence type="ECO:0000256" key="4">
    <source>
        <dbReference type="ARBA" id="ARBA00038302"/>
    </source>
</evidence>
<dbReference type="GO" id="GO:0008117">
    <property type="term" value="F:sphinganine-1-phosphate aldolase activity"/>
    <property type="evidence" value="ECO:0007669"/>
    <property type="project" value="UniProtKB-EC"/>
</dbReference>
<keyword evidence="3 8" id="KW-0456">Lyase</keyword>
<evidence type="ECO:0000313" key="10">
    <source>
        <dbReference type="WBParaSite" id="Pan_g8756.t1"/>
    </source>
</evidence>
<dbReference type="InterPro" id="IPR002129">
    <property type="entry name" value="PyrdxlP-dep_de-COase"/>
</dbReference>
<dbReference type="InterPro" id="IPR015421">
    <property type="entry name" value="PyrdxlP-dep_Trfase_major"/>
</dbReference>
<evidence type="ECO:0000256" key="2">
    <source>
        <dbReference type="ARBA" id="ARBA00022898"/>
    </source>
</evidence>
<reference evidence="10" key="2">
    <citation type="submission" date="2020-10" db="UniProtKB">
        <authorList>
            <consortium name="WormBaseParasite"/>
        </authorList>
    </citation>
    <scope>IDENTIFICATION</scope>
</reference>
<dbReference type="GO" id="GO:0016831">
    <property type="term" value="F:carboxy-lyase activity"/>
    <property type="evidence" value="ECO:0007669"/>
    <property type="project" value="InterPro"/>
</dbReference>
<dbReference type="GO" id="GO:0030149">
    <property type="term" value="P:sphingolipid catabolic process"/>
    <property type="evidence" value="ECO:0007669"/>
    <property type="project" value="TreeGrafter"/>
</dbReference>
<dbReference type="PANTHER" id="PTHR42735:SF6">
    <property type="entry name" value="SPHINGOSINE-1-PHOSPHATE LYASE 1"/>
    <property type="match status" value="1"/>
</dbReference>
<keyword evidence="9" id="KW-1185">Reference proteome</keyword>
<protein>
    <recommendedName>
        <fullName evidence="5">sphinganine-1-phosphate aldolase</fullName>
        <ecNumber evidence="5">4.1.2.27</ecNumber>
    </recommendedName>
    <alternativeName>
        <fullName evidence="6">Sphingosine-1-phosphate aldolase</fullName>
    </alternativeName>
</protein>
<name>A0A7E4WBK1_PANRE</name>
<dbReference type="AlphaFoldDB" id="A0A7E4WBK1"/>
<dbReference type="GO" id="GO:0030170">
    <property type="term" value="F:pyridoxal phosphate binding"/>
    <property type="evidence" value="ECO:0007669"/>
    <property type="project" value="InterPro"/>
</dbReference>
<dbReference type="Proteomes" id="UP000492821">
    <property type="component" value="Unassembled WGS sequence"/>
</dbReference>
<dbReference type="GO" id="GO:0016020">
    <property type="term" value="C:membrane"/>
    <property type="evidence" value="ECO:0007669"/>
    <property type="project" value="GOC"/>
</dbReference>
<evidence type="ECO:0000313" key="9">
    <source>
        <dbReference type="Proteomes" id="UP000492821"/>
    </source>
</evidence>
<keyword evidence="2 7" id="KW-0663">Pyridoxal phosphate</keyword>
<dbReference type="PROSITE" id="PS00392">
    <property type="entry name" value="DDC_GAD_HDC_YDC"/>
    <property type="match status" value="1"/>
</dbReference>
<dbReference type="WBParaSite" id="Pan_g8756.t1">
    <property type="protein sequence ID" value="Pan_g8756.t1"/>
    <property type="gene ID" value="Pan_g8756"/>
</dbReference>